<evidence type="ECO:0000313" key="10">
    <source>
        <dbReference type="EMBL" id="KAK7491238.1"/>
    </source>
</evidence>
<dbReference type="SMART" id="SM00320">
    <property type="entry name" value="WD40"/>
    <property type="match status" value="3"/>
</dbReference>
<dbReference type="Gene3D" id="2.130.10.10">
    <property type="entry name" value="YVTN repeat-like/Quinoprotein amine dehydrogenase"/>
    <property type="match status" value="1"/>
</dbReference>
<dbReference type="SUPFAM" id="SSF50978">
    <property type="entry name" value="WD40 repeat-like"/>
    <property type="match status" value="1"/>
</dbReference>
<dbReference type="GO" id="GO:0006950">
    <property type="term" value="P:response to stress"/>
    <property type="evidence" value="ECO:0007669"/>
    <property type="project" value="UniProtKB-ARBA"/>
</dbReference>
<dbReference type="InterPro" id="IPR048720">
    <property type="entry name" value="PROPPIN"/>
</dbReference>
<evidence type="ECO:0000256" key="5">
    <source>
        <dbReference type="ARBA" id="ARBA00023121"/>
    </source>
</evidence>
<dbReference type="AlphaFoldDB" id="A0ABD0JM95"/>
<evidence type="ECO:0008006" key="12">
    <source>
        <dbReference type="Google" id="ProtNLM"/>
    </source>
</evidence>
<keyword evidence="5" id="KW-0446">Lipid-binding</keyword>
<dbReference type="InterPro" id="IPR015943">
    <property type="entry name" value="WD40/YVTN_repeat-like_dom_sf"/>
</dbReference>
<keyword evidence="3" id="KW-0677">Repeat</keyword>
<dbReference type="Proteomes" id="UP001519460">
    <property type="component" value="Unassembled WGS sequence"/>
</dbReference>
<keyword evidence="11" id="KW-1185">Reference proteome</keyword>
<dbReference type="FunFam" id="2.130.10.10:FF:000145">
    <property type="entry name" value="WD repeat domain phosphoinositide-interacting protein 2"/>
    <property type="match status" value="1"/>
</dbReference>
<dbReference type="EMBL" id="JACVVK020000392">
    <property type="protein sequence ID" value="KAK7475860.1"/>
    <property type="molecule type" value="Genomic_DNA"/>
</dbReference>
<keyword evidence="2" id="KW-0853">WD repeat</keyword>
<evidence type="ECO:0000256" key="6">
    <source>
        <dbReference type="ARBA" id="ARBA00023136"/>
    </source>
</evidence>
<gene>
    <name evidence="10" type="ORF">BaRGS_00017509</name>
    <name evidence="9" type="ORF">BaRGS_00032910</name>
</gene>
<protein>
    <recommendedName>
        <fullName evidence="12">WD repeat domain phosphoinositide-interacting protein 2</fullName>
    </recommendedName>
</protein>
<reference evidence="9" key="3">
    <citation type="submission" date="2023-01" db="EMBL/GenBank/DDBJ databases">
        <authorList>
            <person name="Patra A."/>
        </authorList>
    </citation>
    <scope>NUCLEOTIDE SEQUENCE</scope>
    <source>
        <strain evidence="9">Wonlab-2016</strain>
        <tissue evidence="9">Foot muscle</tissue>
    </source>
</reference>
<sequence>MNLVAASGEQQSNLLFVNFNQDCTSLAVGSKSGYRLFSLGSVEKLDQIYENEGEDVCIVERLFSSSLVAIVSLQHPRKLKVCHFKKGTEICNYSYSNSILAVKLNRQRLIVCLEESLYIHNIRDMKVLHTIRDTPPNPHGLCALSISNDNCFLAYPGSNQIGEVQIFDTINLRAVTMIPAHDNPLAALAFSCQGTKLATASEKGTVLRVFSIPEGQKLFEFRRGVKRCVNINSMAFSTDALFLSASSNTETVHIFKLEPPKEKPTEESSTWMGMMGQALKSSATYLPVQVTDMFNQGRSFATAHLPNAGLKNVCTIATIQKLPRLLVASQDGYLYMYNLDPNEGGECALVKQHRLDGVVGEESAGDDQSHDRPLTHAAAGGAAAAATGAASAATYAATARRSDATAAFQPLSSTGKPPSSAGSAWTGETFAEVLKRRGGPQEVDAVAMMDQLLDSPESQPYQDLEQGAVGGDASDGRGIGGLRLDDDSEFPPMSHKND</sequence>
<evidence type="ECO:0000256" key="2">
    <source>
        <dbReference type="ARBA" id="ARBA00022574"/>
    </source>
</evidence>
<dbReference type="GO" id="GO:0012505">
    <property type="term" value="C:endomembrane system"/>
    <property type="evidence" value="ECO:0007669"/>
    <property type="project" value="UniProtKB-SubCell"/>
</dbReference>
<reference evidence="9" key="1">
    <citation type="submission" date="2020-09" db="EMBL/GenBank/DDBJ databases">
        <authorList>
            <person name="Won Y."/>
        </authorList>
    </citation>
    <scope>NUCLEOTIDE SEQUENCE</scope>
    <source>
        <strain evidence="9">Wonlab-2016</strain>
        <tissue evidence="9">Foot muscle</tissue>
    </source>
</reference>
<evidence type="ECO:0000256" key="8">
    <source>
        <dbReference type="SAM" id="MobiDB-lite"/>
    </source>
</evidence>
<reference evidence="9 11" key="2">
    <citation type="journal article" date="2023" name="Sci. Data">
        <title>Genome assembly of the Korean intertidal mud-creeper Batillaria attramentaria.</title>
        <authorList>
            <person name="Patra A.K."/>
            <person name="Ho P.T."/>
            <person name="Jun S."/>
            <person name="Lee S.J."/>
            <person name="Kim Y."/>
            <person name="Won Y.J."/>
        </authorList>
    </citation>
    <scope>NUCLEOTIDE SEQUENCE [LARGE SCALE GENOMIC DNA]</scope>
    <source>
        <strain evidence="9">Wonlab-2016</strain>
    </source>
</reference>
<evidence type="ECO:0000313" key="11">
    <source>
        <dbReference type="Proteomes" id="UP001519460"/>
    </source>
</evidence>
<dbReference type="EMBL" id="JACVVK020000117">
    <property type="protein sequence ID" value="KAK7491238.1"/>
    <property type="molecule type" value="Genomic_DNA"/>
</dbReference>
<name>A0ABD0JM95_9CAEN</name>
<dbReference type="GO" id="GO:0000407">
    <property type="term" value="C:phagophore assembly site"/>
    <property type="evidence" value="ECO:0007669"/>
    <property type="project" value="UniProtKB-ARBA"/>
</dbReference>
<keyword evidence="4" id="KW-0072">Autophagy</keyword>
<evidence type="ECO:0000256" key="1">
    <source>
        <dbReference type="ARBA" id="ARBA00004184"/>
    </source>
</evidence>
<dbReference type="Pfam" id="PF21032">
    <property type="entry name" value="PROPPIN"/>
    <property type="match status" value="1"/>
</dbReference>
<dbReference type="InterPro" id="IPR001680">
    <property type="entry name" value="WD40_rpt"/>
</dbReference>
<dbReference type="InterPro" id="IPR036322">
    <property type="entry name" value="WD40_repeat_dom_sf"/>
</dbReference>
<proteinExistence type="inferred from homology"/>
<keyword evidence="6" id="KW-0472">Membrane</keyword>
<comment type="similarity">
    <text evidence="7">Belongs to the WD repeat PROPPIN family.</text>
</comment>
<feature type="region of interest" description="Disordered" evidence="8">
    <location>
        <begin position="450"/>
        <end position="498"/>
    </location>
</feature>
<dbReference type="GO" id="GO:0032266">
    <property type="term" value="F:phosphatidylinositol-3-phosphate binding"/>
    <property type="evidence" value="ECO:0007669"/>
    <property type="project" value="UniProtKB-ARBA"/>
</dbReference>
<evidence type="ECO:0000256" key="7">
    <source>
        <dbReference type="ARBA" id="ARBA00025740"/>
    </source>
</evidence>
<dbReference type="GO" id="GO:0034497">
    <property type="term" value="P:protein localization to phagophore assembly site"/>
    <property type="evidence" value="ECO:0007669"/>
    <property type="project" value="UniProtKB-ARBA"/>
</dbReference>
<dbReference type="PANTHER" id="PTHR11227">
    <property type="entry name" value="WD-REPEAT PROTEIN INTERACTING WITH PHOSPHOINOSIDES WIPI -RELATED"/>
    <property type="match status" value="1"/>
</dbReference>
<comment type="subcellular location">
    <subcellularLocation>
        <location evidence="1">Endomembrane system</location>
        <topology evidence="1">Peripheral membrane protein</topology>
    </subcellularLocation>
</comment>
<organism evidence="9 11">
    <name type="scientific">Batillaria attramentaria</name>
    <dbReference type="NCBI Taxonomy" id="370345"/>
    <lineage>
        <taxon>Eukaryota</taxon>
        <taxon>Metazoa</taxon>
        <taxon>Spiralia</taxon>
        <taxon>Lophotrochozoa</taxon>
        <taxon>Mollusca</taxon>
        <taxon>Gastropoda</taxon>
        <taxon>Caenogastropoda</taxon>
        <taxon>Sorbeoconcha</taxon>
        <taxon>Cerithioidea</taxon>
        <taxon>Batillariidae</taxon>
        <taxon>Batillaria</taxon>
    </lineage>
</organism>
<evidence type="ECO:0000256" key="4">
    <source>
        <dbReference type="ARBA" id="ARBA00023006"/>
    </source>
</evidence>
<evidence type="ECO:0000313" key="9">
    <source>
        <dbReference type="EMBL" id="KAK7475860.1"/>
    </source>
</evidence>
<accession>A0ABD0JM95</accession>
<evidence type="ECO:0000256" key="3">
    <source>
        <dbReference type="ARBA" id="ARBA00022737"/>
    </source>
</evidence>
<comment type="caution">
    <text evidence="9">The sequence shown here is derived from an EMBL/GenBank/DDBJ whole genome shotgun (WGS) entry which is preliminary data.</text>
</comment>